<dbReference type="InterPro" id="IPR014717">
    <property type="entry name" value="Transl_elong_EF1B/ribsomal_bS6"/>
</dbReference>
<feature type="coiled-coil region" evidence="1">
    <location>
        <begin position="37"/>
        <end position="74"/>
    </location>
</feature>
<dbReference type="Gene3D" id="3.30.70.60">
    <property type="match status" value="1"/>
</dbReference>
<dbReference type="Pfam" id="PF10741">
    <property type="entry name" value="T2SSM_b"/>
    <property type="match status" value="1"/>
</dbReference>
<evidence type="ECO:0000313" key="3">
    <source>
        <dbReference type="Proteomes" id="UP000614424"/>
    </source>
</evidence>
<protein>
    <submittedName>
        <fullName evidence="2">Type 4a pilus biogenesis protein PilO</fullName>
    </submittedName>
</protein>
<comment type="caution">
    <text evidence="2">The sequence shown here is derived from an EMBL/GenBank/DDBJ whole genome shotgun (WGS) entry which is preliminary data.</text>
</comment>
<accession>A0A8J6TF35</accession>
<evidence type="ECO:0000313" key="2">
    <source>
        <dbReference type="EMBL" id="MBC8317093.1"/>
    </source>
</evidence>
<sequence>MNRVIDVLRRFDRKTILLVSVALLLFLNLFRLAAGYYNDQKAEVETQQALLAQYQATAAKLPELKKQVGRLERRAGLLEDYLFTGTSVDEISSAMQIMLQKMVTDAGLDPESIRPIVQGKKGESGKYESIEIKIRLAGTMPQLVDFLGRFYKNKKLFVVDSFTVKPYKKTELKVFFDIKGFYSIKTAG</sequence>
<name>A0A8J6TF35_9BACT</name>
<organism evidence="2 3">
    <name type="scientific">Candidatus Desulfobia pelagia</name>
    <dbReference type="NCBI Taxonomy" id="2841692"/>
    <lineage>
        <taxon>Bacteria</taxon>
        <taxon>Pseudomonadati</taxon>
        <taxon>Thermodesulfobacteriota</taxon>
        <taxon>Desulfobulbia</taxon>
        <taxon>Desulfobulbales</taxon>
        <taxon>Desulfobulbaceae</taxon>
        <taxon>Candidatus Desulfobia</taxon>
    </lineage>
</organism>
<gene>
    <name evidence="2" type="primary">pilO</name>
    <name evidence="2" type="ORF">H8E41_04250</name>
</gene>
<evidence type="ECO:0000256" key="1">
    <source>
        <dbReference type="SAM" id="Coils"/>
    </source>
</evidence>
<dbReference type="NCBIfam" id="NF040576">
    <property type="entry name" value="T2SS_GspM_XpsM"/>
    <property type="match status" value="1"/>
</dbReference>
<reference evidence="2 3" key="1">
    <citation type="submission" date="2020-08" db="EMBL/GenBank/DDBJ databases">
        <title>Bridging the membrane lipid divide: bacteria of the FCB group superphylum have the potential to synthesize archaeal ether lipids.</title>
        <authorList>
            <person name="Villanueva L."/>
            <person name="Von Meijenfeldt F.A.B."/>
            <person name="Westbye A.B."/>
            <person name="Yadav S."/>
            <person name="Hopmans E.C."/>
            <person name="Dutilh B.E."/>
            <person name="Sinninghe Damste J.S."/>
        </authorList>
    </citation>
    <scope>NUCLEOTIDE SEQUENCE [LARGE SCALE GENOMIC DNA]</scope>
    <source>
        <strain evidence="2">NIOZ-UU47</strain>
    </source>
</reference>
<keyword evidence="1" id="KW-0175">Coiled coil</keyword>
<dbReference type="InterPro" id="IPR034756">
    <property type="entry name" value="T2SSM_b"/>
</dbReference>
<dbReference type="AlphaFoldDB" id="A0A8J6TF35"/>
<proteinExistence type="predicted"/>
<dbReference type="EMBL" id="JACNJZ010000069">
    <property type="protein sequence ID" value="MBC8317093.1"/>
    <property type="molecule type" value="Genomic_DNA"/>
</dbReference>
<dbReference type="Proteomes" id="UP000614424">
    <property type="component" value="Unassembled WGS sequence"/>
</dbReference>